<dbReference type="InterPro" id="IPR038375">
    <property type="entry name" value="NDUFAF7_sf"/>
</dbReference>
<proteinExistence type="predicted"/>
<dbReference type="InterPro" id="IPR003788">
    <property type="entry name" value="NDUFAF7"/>
</dbReference>
<keyword evidence="2" id="KW-0808">Transferase</keyword>
<evidence type="ECO:0000313" key="3">
    <source>
        <dbReference type="EMBL" id="RKQ87070.1"/>
    </source>
</evidence>
<dbReference type="AlphaFoldDB" id="A0A660L671"/>
<comment type="caution">
    <text evidence="3">The sequence shown here is derived from an EMBL/GenBank/DDBJ whole genome shotgun (WGS) entry which is preliminary data.</text>
</comment>
<dbReference type="SUPFAM" id="SSF53335">
    <property type="entry name" value="S-adenosyl-L-methionine-dependent methyltransferases"/>
    <property type="match status" value="1"/>
</dbReference>
<dbReference type="Pfam" id="PF02636">
    <property type="entry name" value="Methyltransf_28"/>
    <property type="match status" value="1"/>
</dbReference>
<reference evidence="3 4" key="1">
    <citation type="submission" date="2018-10" db="EMBL/GenBank/DDBJ databases">
        <title>Genomic Encyclopedia of Archaeal and Bacterial Type Strains, Phase II (KMG-II): from individual species to whole genera.</title>
        <authorList>
            <person name="Goeker M."/>
        </authorList>
    </citation>
    <scope>NUCLEOTIDE SEQUENCE [LARGE SCALE GENOMIC DNA]</scope>
    <source>
        <strain evidence="3 4">DSM 14954</strain>
    </source>
</reference>
<keyword evidence="1" id="KW-0489">Methyltransferase</keyword>
<gene>
    <name evidence="3" type="ORF">C8N24_5090</name>
</gene>
<evidence type="ECO:0008006" key="5">
    <source>
        <dbReference type="Google" id="ProtNLM"/>
    </source>
</evidence>
<accession>A0A660L671</accession>
<dbReference type="GO" id="GO:0008168">
    <property type="term" value="F:methyltransferase activity"/>
    <property type="evidence" value="ECO:0007669"/>
    <property type="project" value="UniProtKB-KW"/>
</dbReference>
<dbReference type="EMBL" id="RBIL01000002">
    <property type="protein sequence ID" value="RKQ87070.1"/>
    <property type="molecule type" value="Genomic_DNA"/>
</dbReference>
<organism evidence="3 4">
    <name type="scientific">Solirubrobacter pauli</name>
    <dbReference type="NCBI Taxonomy" id="166793"/>
    <lineage>
        <taxon>Bacteria</taxon>
        <taxon>Bacillati</taxon>
        <taxon>Actinomycetota</taxon>
        <taxon>Thermoleophilia</taxon>
        <taxon>Solirubrobacterales</taxon>
        <taxon>Solirubrobacteraceae</taxon>
        <taxon>Solirubrobacter</taxon>
    </lineage>
</organism>
<name>A0A660L671_9ACTN</name>
<dbReference type="InterPro" id="IPR029063">
    <property type="entry name" value="SAM-dependent_MTases_sf"/>
</dbReference>
<evidence type="ECO:0000313" key="4">
    <source>
        <dbReference type="Proteomes" id="UP000278962"/>
    </source>
</evidence>
<dbReference type="Gene3D" id="3.40.50.12710">
    <property type="match status" value="1"/>
</dbReference>
<protein>
    <recommendedName>
        <fullName evidence="5">SAM-dependent MidA family methyltransferase</fullName>
    </recommendedName>
</protein>
<sequence>MDVAVSTGHGVGKPFSESRAFALQRAFYAEASGEAFAEIPHQVVDNPFVSSAYARVVVGFLRDCARGALDLDEPLYVVELGAGAGRFAHGFMRELADWTAALPFALPPIVYVLTDLGDRMLEEWDAHPAFAGDRFDFARFDVETDSTLRLRRRGVTLERLANPLVVIANYLFDSVPVDAFAFGGGAIEECLLAVDGQDVPSMELRWSRRAVGPDHYGEPDLDALLEHYRTTLGDTVVTIPRVGIDCLRRLRALADDRLLVLVGDKAHATEASLAHGSEPELDRHGGSFSVMVNVHALGWYARRHGGDLLHGGDRHVAVAAAALLLGGEHPETRLAYADAIERFSPQDLSFLAEGVEQAAEHLSVAELVALLRLSGWDASTLLGVASALRTQAAEADPAAQRDLLHALHETYARHVFVPGEEDLPFALGLLAFELDALEDAIRFFEASLAEHGPDDATQRNLDLCRGLL</sequence>
<dbReference type="Proteomes" id="UP000278962">
    <property type="component" value="Unassembled WGS sequence"/>
</dbReference>
<evidence type="ECO:0000256" key="1">
    <source>
        <dbReference type="ARBA" id="ARBA00022603"/>
    </source>
</evidence>
<evidence type="ECO:0000256" key="2">
    <source>
        <dbReference type="ARBA" id="ARBA00022679"/>
    </source>
</evidence>
<dbReference type="GO" id="GO:0032259">
    <property type="term" value="P:methylation"/>
    <property type="evidence" value="ECO:0007669"/>
    <property type="project" value="UniProtKB-KW"/>
</dbReference>
<keyword evidence="4" id="KW-1185">Reference proteome</keyword>